<protein>
    <recommendedName>
        <fullName evidence="4">C2H2-type domain-containing protein</fullName>
    </recommendedName>
</protein>
<evidence type="ECO:0008006" key="4">
    <source>
        <dbReference type="Google" id="ProtNLM"/>
    </source>
</evidence>
<dbReference type="AlphaFoldDB" id="A0AAN9UVT8"/>
<dbReference type="Gene3D" id="3.30.160.60">
    <property type="entry name" value="Classic Zinc Finger"/>
    <property type="match status" value="1"/>
</dbReference>
<keyword evidence="3" id="KW-1185">Reference proteome</keyword>
<comment type="caution">
    <text evidence="2">The sequence shown here is derived from an EMBL/GenBank/DDBJ whole genome shotgun (WGS) entry which is preliminary data.</text>
</comment>
<accession>A0AAN9UVT8</accession>
<evidence type="ECO:0000313" key="3">
    <source>
        <dbReference type="Proteomes" id="UP001320420"/>
    </source>
</evidence>
<feature type="region of interest" description="Disordered" evidence="1">
    <location>
        <begin position="238"/>
        <end position="283"/>
    </location>
</feature>
<evidence type="ECO:0000313" key="2">
    <source>
        <dbReference type="EMBL" id="KAK7753145.1"/>
    </source>
</evidence>
<dbReference type="EMBL" id="JAKJXP020000031">
    <property type="protein sequence ID" value="KAK7753145.1"/>
    <property type="molecule type" value="Genomic_DNA"/>
</dbReference>
<evidence type="ECO:0000256" key="1">
    <source>
        <dbReference type="SAM" id="MobiDB-lite"/>
    </source>
</evidence>
<dbReference type="PANTHER" id="PTHR38166">
    <property type="entry name" value="C2H2-TYPE DOMAIN-CONTAINING PROTEIN-RELATED"/>
    <property type="match status" value="1"/>
</dbReference>
<sequence>MAQAGSDNNNTYVHPNYYSSYDGSSQPGSSRNGGQISPIGGRNKRRQNGGDPPDDQDGKRPPPKSPAAITSDPGNHRPFACPYQVYHLRSDPPRCPTFKQLPALRQHINRKHRQPHHCPRCGLTFADSDQCTAHRSQQNCQDRHFSPLPGATQRHFRKRRSEDERWYEIWDILFPGSERPRSTRARSPVQYLIAMYRESGCLQAYANRVTAEELEGGNRAQVQRYLRDLFTGMVDDISDFAERGPRPPGSNTAQAFSHGDTPAEDDEEDEESEGEEGSRRTGN</sequence>
<reference evidence="2 3" key="1">
    <citation type="submission" date="2024-02" db="EMBL/GenBank/DDBJ databases">
        <title>De novo assembly and annotation of 12 fungi associated with fruit tree decline syndrome in Ontario, Canada.</title>
        <authorList>
            <person name="Sulman M."/>
            <person name="Ellouze W."/>
            <person name="Ilyukhin E."/>
        </authorList>
    </citation>
    <scope>NUCLEOTIDE SEQUENCE [LARGE SCALE GENOMIC DNA]</scope>
    <source>
        <strain evidence="2 3">M11/M66-122</strain>
    </source>
</reference>
<dbReference type="Proteomes" id="UP001320420">
    <property type="component" value="Unassembled WGS sequence"/>
</dbReference>
<feature type="compositionally biased region" description="Polar residues" evidence="1">
    <location>
        <begin position="1"/>
        <end position="13"/>
    </location>
</feature>
<name>A0AAN9UVT8_9PEZI</name>
<feature type="region of interest" description="Disordered" evidence="1">
    <location>
        <begin position="1"/>
        <end position="76"/>
    </location>
</feature>
<organism evidence="2 3">
    <name type="scientific">Diatrype stigma</name>
    <dbReference type="NCBI Taxonomy" id="117547"/>
    <lineage>
        <taxon>Eukaryota</taxon>
        <taxon>Fungi</taxon>
        <taxon>Dikarya</taxon>
        <taxon>Ascomycota</taxon>
        <taxon>Pezizomycotina</taxon>
        <taxon>Sordariomycetes</taxon>
        <taxon>Xylariomycetidae</taxon>
        <taxon>Xylariales</taxon>
        <taxon>Diatrypaceae</taxon>
        <taxon>Diatrype</taxon>
    </lineage>
</organism>
<feature type="compositionally biased region" description="Acidic residues" evidence="1">
    <location>
        <begin position="262"/>
        <end position="275"/>
    </location>
</feature>
<gene>
    <name evidence="2" type="ORF">SLS62_004877</name>
</gene>
<proteinExistence type="predicted"/>
<dbReference type="PANTHER" id="PTHR38166:SF1">
    <property type="entry name" value="C2H2-TYPE DOMAIN-CONTAINING PROTEIN"/>
    <property type="match status" value="1"/>
</dbReference>
<feature type="compositionally biased region" description="Low complexity" evidence="1">
    <location>
        <begin position="17"/>
        <end position="30"/>
    </location>
</feature>